<evidence type="ECO:0000313" key="3">
    <source>
        <dbReference type="Proteomes" id="UP001187192"/>
    </source>
</evidence>
<evidence type="ECO:0000256" key="1">
    <source>
        <dbReference type="SAM" id="MobiDB-lite"/>
    </source>
</evidence>
<dbReference type="Proteomes" id="UP001187192">
    <property type="component" value="Unassembled WGS sequence"/>
</dbReference>
<evidence type="ECO:0000313" key="2">
    <source>
        <dbReference type="EMBL" id="GMN61922.1"/>
    </source>
</evidence>
<sequence>MKANVRPPGLDADDSTICHSRRTRIPDQILPSHQGERRTGLDCAPSTLPREMYPGLAGAPLTCYCNTSRCHPPPPTLTEAAPASASDGHPTISCTGRRSSAGRQRCQMSIRSRTICVPPGSTGIAVHVGSTRDRAVSKALLLSLRLTPELRRMGDALAATDHLRRTTGCGRRWHSVMPRPHLAWCVLAFSRSGRADEVQLGNTPPTALCSREVDGKGDRLHREPPSPPRRGCETPHGAQRGTSGPATRPLAGLDGLSGRGGALGALGVFLAGRAGLAGRPLGRVPPINREVNHWRSRAAPSCPRLIGVTGSLGEGTSEISDRWSGVLSLGTVASPIDNELVLEIGLELPVTPVLSDKMSFSESDKSLILKIIKKNYLPSRVFSVLVFEATSLGSPRQGSSEKSGSGYRGDDSASRQSRLGFEIQNLKCCSAFPPITARHVTIADAWHMNEQTSPRT</sequence>
<proteinExistence type="predicted"/>
<dbReference type="EMBL" id="BTGU01000119">
    <property type="protein sequence ID" value="GMN61922.1"/>
    <property type="molecule type" value="Genomic_DNA"/>
</dbReference>
<gene>
    <name evidence="2" type="ORF">TIFTF001_031004</name>
</gene>
<keyword evidence="3" id="KW-1185">Reference proteome</keyword>
<organism evidence="2 3">
    <name type="scientific">Ficus carica</name>
    <name type="common">Common fig</name>
    <dbReference type="NCBI Taxonomy" id="3494"/>
    <lineage>
        <taxon>Eukaryota</taxon>
        <taxon>Viridiplantae</taxon>
        <taxon>Streptophyta</taxon>
        <taxon>Embryophyta</taxon>
        <taxon>Tracheophyta</taxon>
        <taxon>Spermatophyta</taxon>
        <taxon>Magnoliopsida</taxon>
        <taxon>eudicotyledons</taxon>
        <taxon>Gunneridae</taxon>
        <taxon>Pentapetalae</taxon>
        <taxon>rosids</taxon>
        <taxon>fabids</taxon>
        <taxon>Rosales</taxon>
        <taxon>Moraceae</taxon>
        <taxon>Ficeae</taxon>
        <taxon>Ficus</taxon>
    </lineage>
</organism>
<feature type="compositionally biased region" description="Polar residues" evidence="1">
    <location>
        <begin position="393"/>
        <end position="403"/>
    </location>
</feature>
<feature type="region of interest" description="Disordered" evidence="1">
    <location>
        <begin position="197"/>
        <end position="253"/>
    </location>
</feature>
<name>A0AA88DU30_FICCA</name>
<reference evidence="2" key="1">
    <citation type="submission" date="2023-07" db="EMBL/GenBank/DDBJ databases">
        <title>draft genome sequence of fig (Ficus carica).</title>
        <authorList>
            <person name="Takahashi T."/>
            <person name="Nishimura K."/>
        </authorList>
    </citation>
    <scope>NUCLEOTIDE SEQUENCE</scope>
</reference>
<accession>A0AA88DU30</accession>
<dbReference type="AlphaFoldDB" id="A0AA88DU30"/>
<feature type="compositionally biased region" description="Low complexity" evidence="1">
    <location>
        <begin position="77"/>
        <end position="86"/>
    </location>
</feature>
<feature type="region of interest" description="Disordered" evidence="1">
    <location>
        <begin position="393"/>
        <end position="413"/>
    </location>
</feature>
<protein>
    <submittedName>
        <fullName evidence="2">Uncharacterized protein</fullName>
    </submittedName>
</protein>
<comment type="caution">
    <text evidence="2">The sequence shown here is derived from an EMBL/GenBank/DDBJ whole genome shotgun (WGS) entry which is preliminary data.</text>
</comment>
<feature type="region of interest" description="Disordered" evidence="1">
    <location>
        <begin position="76"/>
        <end position="98"/>
    </location>
</feature>
<feature type="compositionally biased region" description="Basic and acidic residues" evidence="1">
    <location>
        <begin position="211"/>
        <end position="224"/>
    </location>
</feature>